<feature type="domain" description="Putative oxidoreductase/dehydrogenase Rossmann-like" evidence="1">
    <location>
        <begin position="3"/>
        <end position="104"/>
    </location>
</feature>
<evidence type="ECO:0000313" key="3">
    <source>
        <dbReference type="EMBL" id="RFZ85482.1"/>
    </source>
</evidence>
<dbReference type="PANTHER" id="PTHR40459">
    <property type="entry name" value="CONSERVED HYPOTHETICAL ALANINE AND LEUCINE RICH PROTEIN"/>
    <property type="match status" value="1"/>
</dbReference>
<evidence type="ECO:0000259" key="2">
    <source>
        <dbReference type="Pfam" id="PF10728"/>
    </source>
</evidence>
<accession>A0A3E2NWW4</accession>
<evidence type="ECO:0000313" key="4">
    <source>
        <dbReference type="Proteomes" id="UP000260823"/>
    </source>
</evidence>
<dbReference type="Gene3D" id="3.40.50.720">
    <property type="entry name" value="NAD(P)-binding Rossmann-like Domain"/>
    <property type="match status" value="1"/>
</dbReference>
<name>A0A3E2NWW4_9SPHI</name>
<dbReference type="OrthoDB" id="9810755at2"/>
<organism evidence="3 4">
    <name type="scientific">Mucilaginibacter terrenus</name>
    <dbReference type="NCBI Taxonomy" id="2482727"/>
    <lineage>
        <taxon>Bacteria</taxon>
        <taxon>Pseudomonadati</taxon>
        <taxon>Bacteroidota</taxon>
        <taxon>Sphingobacteriia</taxon>
        <taxon>Sphingobacteriales</taxon>
        <taxon>Sphingobacteriaceae</taxon>
        <taxon>Mucilaginibacter</taxon>
    </lineage>
</organism>
<dbReference type="Pfam" id="PF10728">
    <property type="entry name" value="DUF2520"/>
    <property type="match status" value="1"/>
</dbReference>
<evidence type="ECO:0000259" key="1">
    <source>
        <dbReference type="Pfam" id="PF10727"/>
    </source>
</evidence>
<feature type="domain" description="DUF2520" evidence="2">
    <location>
        <begin position="124"/>
        <end position="248"/>
    </location>
</feature>
<reference evidence="3 4" key="1">
    <citation type="submission" date="2018-08" db="EMBL/GenBank/DDBJ databases">
        <title>Mucilaginibacter terrae sp. nov., isolated from manganese diggings.</title>
        <authorList>
            <person name="Huang Y."/>
            <person name="Zhou Z."/>
        </authorList>
    </citation>
    <scope>NUCLEOTIDE SEQUENCE [LARGE SCALE GENOMIC DNA]</scope>
    <source>
        <strain evidence="3 4">ZH6</strain>
    </source>
</reference>
<dbReference type="AlphaFoldDB" id="A0A3E2NWW4"/>
<dbReference type="Proteomes" id="UP000260823">
    <property type="component" value="Unassembled WGS sequence"/>
</dbReference>
<proteinExistence type="predicted"/>
<dbReference type="SUPFAM" id="SSF48179">
    <property type="entry name" value="6-phosphogluconate dehydrogenase C-terminal domain-like"/>
    <property type="match status" value="1"/>
</dbReference>
<sequence>MRITLIGSGNVSTHLAAAFKNAGHRIIQVYSRQMQHAALLAYHVGASAIDSLADISADTDLFVISVKDDAIKDIAPHLTGQGKLVVHTSGAVSLQELQNFTKNAGVFYLLQTFSKTKEVNFWDVPLCVEGSDDNITKMLEELARTISNNVYRVDSAQRKVLHLSAVFACNFTNHLYDISQQLLAEHNMSFDMLRPLITETADKVREHSPADVQTGPAVRHDLQTMTAHLQMLEGKDELKQIYHLLSQDIIKNHKAPNSDK</sequence>
<dbReference type="InterPro" id="IPR036291">
    <property type="entry name" value="NAD(P)-bd_dom_sf"/>
</dbReference>
<comment type="caution">
    <text evidence="3">The sequence shown here is derived from an EMBL/GenBank/DDBJ whole genome shotgun (WGS) entry which is preliminary data.</text>
</comment>
<dbReference type="InterPro" id="IPR037108">
    <property type="entry name" value="TM1727-like_C_sf"/>
</dbReference>
<dbReference type="Pfam" id="PF10727">
    <property type="entry name" value="Rossmann-like"/>
    <property type="match status" value="1"/>
</dbReference>
<dbReference type="PANTHER" id="PTHR40459:SF1">
    <property type="entry name" value="CONSERVED HYPOTHETICAL ALANINE AND LEUCINE RICH PROTEIN"/>
    <property type="match status" value="1"/>
</dbReference>
<dbReference type="SUPFAM" id="SSF51735">
    <property type="entry name" value="NAD(P)-binding Rossmann-fold domains"/>
    <property type="match status" value="1"/>
</dbReference>
<keyword evidence="4" id="KW-1185">Reference proteome</keyword>
<dbReference type="Gene3D" id="1.10.1040.20">
    <property type="entry name" value="ProC-like, C-terminal domain"/>
    <property type="match status" value="1"/>
</dbReference>
<dbReference type="InterPro" id="IPR008927">
    <property type="entry name" value="6-PGluconate_DH-like_C_sf"/>
</dbReference>
<dbReference type="InterPro" id="IPR019665">
    <property type="entry name" value="OxRdtase/DH_put_Rossmann_dom"/>
</dbReference>
<protein>
    <submittedName>
        <fullName evidence="3">DUF2520 domain-containing protein</fullName>
    </submittedName>
</protein>
<dbReference type="EMBL" id="QWDE01000001">
    <property type="protein sequence ID" value="RFZ85482.1"/>
    <property type="molecule type" value="Genomic_DNA"/>
</dbReference>
<dbReference type="InterPro" id="IPR018931">
    <property type="entry name" value="DUF2520"/>
</dbReference>
<gene>
    <name evidence="3" type="ORF">DYU05_07760</name>
</gene>
<dbReference type="RefSeq" id="WP_117382381.1">
    <property type="nucleotide sequence ID" value="NZ_QWDE01000001.1"/>
</dbReference>